<dbReference type="Gene3D" id="2.160.10.10">
    <property type="entry name" value="Hexapeptide repeat proteins"/>
    <property type="match status" value="1"/>
</dbReference>
<name>A0ABS4HUS6_9BACL</name>
<dbReference type="CDD" id="cd04647">
    <property type="entry name" value="LbH_MAT_like"/>
    <property type="match status" value="1"/>
</dbReference>
<comment type="caution">
    <text evidence="1">The sequence shown here is derived from an EMBL/GenBank/DDBJ whole genome shotgun (WGS) entry which is preliminary data.</text>
</comment>
<reference evidence="1 2" key="1">
    <citation type="submission" date="2021-03" db="EMBL/GenBank/DDBJ databases">
        <title>Genomic Encyclopedia of Type Strains, Phase IV (KMG-IV): sequencing the most valuable type-strain genomes for metagenomic binning, comparative biology and taxonomic classification.</title>
        <authorList>
            <person name="Goeker M."/>
        </authorList>
    </citation>
    <scope>NUCLEOTIDE SEQUENCE [LARGE SCALE GENOMIC DNA]</scope>
    <source>
        <strain evidence="1 2">DSM 24950</strain>
    </source>
</reference>
<dbReference type="InterPro" id="IPR001451">
    <property type="entry name" value="Hexapep"/>
</dbReference>
<dbReference type="PANTHER" id="PTHR43300">
    <property type="entry name" value="ACETYLTRANSFERASE"/>
    <property type="match status" value="1"/>
</dbReference>
<dbReference type="SUPFAM" id="SSF51161">
    <property type="entry name" value="Trimeric LpxA-like enzymes"/>
    <property type="match status" value="1"/>
</dbReference>
<keyword evidence="2" id="KW-1185">Reference proteome</keyword>
<dbReference type="RefSeq" id="WP_167061679.1">
    <property type="nucleotide sequence ID" value="NZ_JAAOZR010000024.1"/>
</dbReference>
<protein>
    <submittedName>
        <fullName evidence="1">Acetyltransferase-like isoleucine patch superfamily enzyme</fullName>
    </submittedName>
</protein>
<dbReference type="EMBL" id="JAGGKV010000003">
    <property type="protein sequence ID" value="MBP1962310.1"/>
    <property type="molecule type" value="Genomic_DNA"/>
</dbReference>
<proteinExistence type="predicted"/>
<accession>A0ABS4HUS6</accession>
<evidence type="ECO:0000313" key="2">
    <source>
        <dbReference type="Proteomes" id="UP001519344"/>
    </source>
</evidence>
<evidence type="ECO:0000313" key="1">
    <source>
        <dbReference type="EMBL" id="MBP1962310.1"/>
    </source>
</evidence>
<organism evidence="1 2">
    <name type="scientific">Paenibacillus aceris</name>
    <dbReference type="NCBI Taxonomy" id="869555"/>
    <lineage>
        <taxon>Bacteria</taxon>
        <taxon>Bacillati</taxon>
        <taxon>Bacillota</taxon>
        <taxon>Bacilli</taxon>
        <taxon>Bacillales</taxon>
        <taxon>Paenibacillaceae</taxon>
        <taxon>Paenibacillus</taxon>
    </lineage>
</organism>
<dbReference type="Pfam" id="PF14602">
    <property type="entry name" value="Hexapep_2"/>
    <property type="match status" value="1"/>
</dbReference>
<dbReference type="InterPro" id="IPR011004">
    <property type="entry name" value="Trimer_LpxA-like_sf"/>
</dbReference>
<dbReference type="Proteomes" id="UP001519344">
    <property type="component" value="Unassembled WGS sequence"/>
</dbReference>
<gene>
    <name evidence="1" type="ORF">J2Z65_001509</name>
</gene>
<sequence>MYELRYFLAKLKYKLLGSNKEIINDYFRKHGMNIGTGTNLCSNIMTPEPYLISIGENVTISNNVQFITHDNSICKVLPNMTDLFGKITIGNNCFLGARSVIMYGVELKHNTIVAAGSVVTKSFNESGIIIGGNPAKKLGNWETFSKKIESYAMNTDSLNEEQKRNLLLISDKLVTR</sequence>
<dbReference type="InterPro" id="IPR050179">
    <property type="entry name" value="Trans_hexapeptide_repeat"/>
</dbReference>